<dbReference type="EMBL" id="SRMB01000002">
    <property type="protein sequence ID" value="TGE27006.1"/>
    <property type="molecule type" value="Genomic_DNA"/>
</dbReference>
<dbReference type="PANTHER" id="PTHR43163">
    <property type="entry name" value="DIPEPTIDE TRANSPORT SYSTEM PERMEASE PROTEIN DPPB-RELATED"/>
    <property type="match status" value="1"/>
</dbReference>
<dbReference type="OrthoDB" id="24153at2"/>
<evidence type="ECO:0000256" key="6">
    <source>
        <dbReference type="ARBA" id="ARBA00023136"/>
    </source>
</evidence>
<gene>
    <name evidence="9" type="ORF">E5K02_11410</name>
</gene>
<keyword evidence="6 7" id="KW-0472">Membrane</keyword>
<comment type="subcellular location">
    <subcellularLocation>
        <location evidence="1 7">Cell membrane</location>
        <topology evidence="1 7">Multi-pass membrane protein</topology>
    </subcellularLocation>
</comment>
<evidence type="ECO:0000256" key="3">
    <source>
        <dbReference type="ARBA" id="ARBA00022475"/>
    </source>
</evidence>
<feature type="transmembrane region" description="Helical" evidence="7">
    <location>
        <begin position="167"/>
        <end position="188"/>
    </location>
</feature>
<feature type="transmembrane region" description="Helical" evidence="7">
    <location>
        <begin position="12"/>
        <end position="30"/>
    </location>
</feature>
<dbReference type="InterPro" id="IPR000515">
    <property type="entry name" value="MetI-like"/>
</dbReference>
<protein>
    <submittedName>
        <fullName evidence="9">ABC transporter permease</fullName>
    </submittedName>
</protein>
<evidence type="ECO:0000313" key="10">
    <source>
        <dbReference type="Proteomes" id="UP000298471"/>
    </source>
</evidence>
<comment type="similarity">
    <text evidence="7">Belongs to the binding-protein-dependent transport system permease family.</text>
</comment>
<dbReference type="Pfam" id="PF00528">
    <property type="entry name" value="BPD_transp_1"/>
    <property type="match status" value="1"/>
</dbReference>
<feature type="domain" description="ABC transmembrane type-1" evidence="8">
    <location>
        <begin position="129"/>
        <end position="340"/>
    </location>
</feature>
<keyword evidence="5 7" id="KW-1133">Transmembrane helix</keyword>
<organism evidence="9 10">
    <name type="scientific">Hymenobacter metallicola</name>
    <dbReference type="NCBI Taxonomy" id="2563114"/>
    <lineage>
        <taxon>Bacteria</taxon>
        <taxon>Pseudomonadati</taxon>
        <taxon>Bacteroidota</taxon>
        <taxon>Cytophagia</taxon>
        <taxon>Cytophagales</taxon>
        <taxon>Hymenobacteraceae</taxon>
        <taxon>Hymenobacter</taxon>
    </lineage>
</organism>
<dbReference type="PANTHER" id="PTHR43163:SF6">
    <property type="entry name" value="DIPEPTIDE TRANSPORT SYSTEM PERMEASE PROTEIN DPPB-RELATED"/>
    <property type="match status" value="1"/>
</dbReference>
<sequence>MRGFLISRLAHALPAAWVILSVIFLLSRGLTNQPTEADGSLAGNLAVHVTTPTQNRLAEYALRKRRGLDLPLFYVSSRATPASGGVAWRWRWNGVHNQYHVWLCGLLRGDLGRSFRDNQPVTTLVSRALTCTLPLTIGAFITIAGAGWGLTLLLAHYRSIRPVVVTALHFLQTLPLFVVALLLLLLLANPDFLDWFPAYGLARPENSTTGLYQLLSSLYHSVLPLFSLVLVSLPSFVVQWHNALQQELKADYILTARAKGVRPSLVIRRHALRNALLPAITYLTDLLPALVAGAVVVELIFALPGMGRLIAESAAARDFPVVLSGVVLIALVRLLAQILADWLYYQADPRIKLEA</sequence>
<accession>A0A4Z0QC19</accession>
<evidence type="ECO:0000256" key="2">
    <source>
        <dbReference type="ARBA" id="ARBA00022448"/>
    </source>
</evidence>
<dbReference type="GO" id="GO:0005886">
    <property type="term" value="C:plasma membrane"/>
    <property type="evidence" value="ECO:0007669"/>
    <property type="project" value="UniProtKB-SubCell"/>
</dbReference>
<evidence type="ECO:0000256" key="4">
    <source>
        <dbReference type="ARBA" id="ARBA00022692"/>
    </source>
</evidence>
<dbReference type="PROSITE" id="PS50928">
    <property type="entry name" value="ABC_TM1"/>
    <property type="match status" value="1"/>
</dbReference>
<dbReference type="CDD" id="cd06261">
    <property type="entry name" value="TM_PBP2"/>
    <property type="match status" value="1"/>
</dbReference>
<keyword evidence="3" id="KW-1003">Cell membrane</keyword>
<evidence type="ECO:0000313" key="9">
    <source>
        <dbReference type="EMBL" id="TGE27006.1"/>
    </source>
</evidence>
<keyword evidence="10" id="KW-1185">Reference proteome</keyword>
<evidence type="ECO:0000256" key="5">
    <source>
        <dbReference type="ARBA" id="ARBA00022989"/>
    </source>
</evidence>
<dbReference type="GO" id="GO:0055085">
    <property type="term" value="P:transmembrane transport"/>
    <property type="evidence" value="ECO:0007669"/>
    <property type="project" value="InterPro"/>
</dbReference>
<dbReference type="Gene3D" id="1.10.3720.10">
    <property type="entry name" value="MetI-like"/>
    <property type="match status" value="1"/>
</dbReference>
<comment type="caution">
    <text evidence="9">The sequence shown here is derived from an EMBL/GenBank/DDBJ whole genome shotgun (WGS) entry which is preliminary data.</text>
</comment>
<keyword evidence="2 7" id="KW-0813">Transport</keyword>
<evidence type="ECO:0000259" key="8">
    <source>
        <dbReference type="PROSITE" id="PS50928"/>
    </source>
</evidence>
<keyword evidence="4 7" id="KW-0812">Transmembrane</keyword>
<feature type="transmembrane region" description="Helical" evidence="7">
    <location>
        <begin position="275"/>
        <end position="301"/>
    </location>
</feature>
<name>A0A4Z0QC19_9BACT</name>
<dbReference type="Proteomes" id="UP000298471">
    <property type="component" value="Unassembled WGS sequence"/>
</dbReference>
<reference evidence="9 10" key="1">
    <citation type="submission" date="2019-04" db="EMBL/GenBank/DDBJ databases">
        <authorList>
            <person name="Feng G."/>
            <person name="Zhang J."/>
            <person name="Zhu H."/>
        </authorList>
    </citation>
    <scope>NUCLEOTIDE SEQUENCE [LARGE SCALE GENOMIC DNA]</scope>
    <source>
        <strain evidence="9 10">9PBR-1</strain>
    </source>
</reference>
<feature type="transmembrane region" description="Helical" evidence="7">
    <location>
        <begin position="133"/>
        <end position="155"/>
    </location>
</feature>
<dbReference type="SUPFAM" id="SSF161098">
    <property type="entry name" value="MetI-like"/>
    <property type="match status" value="1"/>
</dbReference>
<feature type="transmembrane region" description="Helical" evidence="7">
    <location>
        <begin position="218"/>
        <end position="238"/>
    </location>
</feature>
<dbReference type="InterPro" id="IPR035906">
    <property type="entry name" value="MetI-like_sf"/>
</dbReference>
<evidence type="ECO:0000256" key="1">
    <source>
        <dbReference type="ARBA" id="ARBA00004651"/>
    </source>
</evidence>
<feature type="transmembrane region" description="Helical" evidence="7">
    <location>
        <begin position="321"/>
        <end position="345"/>
    </location>
</feature>
<dbReference type="AlphaFoldDB" id="A0A4Z0QC19"/>
<evidence type="ECO:0000256" key="7">
    <source>
        <dbReference type="RuleBase" id="RU363032"/>
    </source>
</evidence>
<proteinExistence type="inferred from homology"/>